<reference evidence="2" key="1">
    <citation type="journal article" date="2013" name="Science">
        <title>The Amborella genome and the evolution of flowering plants.</title>
        <authorList>
            <consortium name="Amborella Genome Project"/>
        </authorList>
    </citation>
    <scope>NUCLEOTIDE SEQUENCE [LARGE SCALE GENOMIC DNA]</scope>
</reference>
<dbReference type="EMBL" id="KI392503">
    <property type="protein sequence ID" value="ERN15357.1"/>
    <property type="molecule type" value="Genomic_DNA"/>
</dbReference>
<dbReference type="HOGENOM" id="CLU_2313276_0_0_1"/>
<dbReference type="AlphaFoldDB" id="U5D1S8"/>
<dbReference type="Proteomes" id="UP000017836">
    <property type="component" value="Unassembled WGS sequence"/>
</dbReference>
<protein>
    <submittedName>
        <fullName evidence="1">Uncharacterized protein</fullName>
    </submittedName>
</protein>
<feature type="non-terminal residue" evidence="1">
    <location>
        <position position="100"/>
    </location>
</feature>
<accession>U5D1S8</accession>
<dbReference type="Gramene" id="ERN15357">
    <property type="protein sequence ID" value="ERN15357"/>
    <property type="gene ID" value="AMTR_s00036p00151620"/>
</dbReference>
<keyword evidence="2" id="KW-1185">Reference proteome</keyword>
<gene>
    <name evidence="1" type="ORF">AMTR_s00036p00151620</name>
</gene>
<evidence type="ECO:0000313" key="1">
    <source>
        <dbReference type="EMBL" id="ERN15357.1"/>
    </source>
</evidence>
<evidence type="ECO:0000313" key="2">
    <source>
        <dbReference type="Proteomes" id="UP000017836"/>
    </source>
</evidence>
<proteinExistence type="predicted"/>
<name>U5D1S8_AMBTC</name>
<sequence>MGVRRSRRVGLKRWKRRVHGTLLEKMGFRMGWKRRVHEMLLEKMDVGIQVVYVVSAEGNETVAVTGSPGEGKETVAVIGFHGLLLLDGTTEQLKSLEAAS</sequence>
<organism evidence="1 2">
    <name type="scientific">Amborella trichopoda</name>
    <dbReference type="NCBI Taxonomy" id="13333"/>
    <lineage>
        <taxon>Eukaryota</taxon>
        <taxon>Viridiplantae</taxon>
        <taxon>Streptophyta</taxon>
        <taxon>Embryophyta</taxon>
        <taxon>Tracheophyta</taxon>
        <taxon>Spermatophyta</taxon>
        <taxon>Magnoliopsida</taxon>
        <taxon>Amborellales</taxon>
        <taxon>Amborellaceae</taxon>
        <taxon>Amborella</taxon>
    </lineage>
</organism>